<feature type="transmembrane region" description="Helical" evidence="5">
    <location>
        <begin position="122"/>
        <end position="141"/>
    </location>
</feature>
<keyword evidence="4 5" id="KW-0472">Membrane</keyword>
<evidence type="ECO:0000313" key="8">
    <source>
        <dbReference type="Proteomes" id="UP001515480"/>
    </source>
</evidence>
<evidence type="ECO:0000313" key="7">
    <source>
        <dbReference type="EMBL" id="KAL1528545.1"/>
    </source>
</evidence>
<name>A0AB34K3D0_PRYPA</name>
<feature type="region of interest" description="Disordered" evidence="6">
    <location>
        <begin position="196"/>
        <end position="240"/>
    </location>
</feature>
<gene>
    <name evidence="7" type="ORF">AB1Y20_009888</name>
</gene>
<sequence length="240" mass="26670">MASVPAIRDEYSRALEEAAAALAVLGGSSEDVVPWAEFLIHLDFCSDVFILRTRLPDNLITFRANYSRLVAGWLLVCTVRHPFKSAVILMVLAAWFHALLVRRGVVHLQAPAAFPSLAGRHVTLMGSQLLLALGVASVLVLYCFGCLWHTCGLLLFSLCLVSLHAALRRPRNPGNSLELAAELRYRVLRALRGKHVDSEEMESGSTTDEPQPPVRDAEMAKRVEQIRQKYRPPTSKQNFD</sequence>
<proteinExistence type="inferred from homology"/>
<organism evidence="7 8">
    <name type="scientific">Prymnesium parvum</name>
    <name type="common">Toxic golden alga</name>
    <dbReference type="NCBI Taxonomy" id="97485"/>
    <lineage>
        <taxon>Eukaryota</taxon>
        <taxon>Haptista</taxon>
        <taxon>Haptophyta</taxon>
        <taxon>Prymnesiophyceae</taxon>
        <taxon>Prymnesiales</taxon>
        <taxon>Prymnesiaceae</taxon>
        <taxon>Prymnesium</taxon>
    </lineage>
</organism>
<evidence type="ECO:0000256" key="5">
    <source>
        <dbReference type="RuleBase" id="RU363107"/>
    </source>
</evidence>
<dbReference type="PANTHER" id="PTHR19317">
    <property type="entry name" value="PRENYLATED RAB ACCEPTOR 1-RELATED"/>
    <property type="match status" value="1"/>
</dbReference>
<evidence type="ECO:0000256" key="3">
    <source>
        <dbReference type="ARBA" id="ARBA00022989"/>
    </source>
</evidence>
<comment type="subcellular location">
    <subcellularLocation>
        <location evidence="1 5">Membrane</location>
        <topology evidence="1 5">Multi-pass membrane protein</topology>
    </subcellularLocation>
</comment>
<comment type="similarity">
    <text evidence="5">Belongs to the PRA1 family.</text>
</comment>
<dbReference type="PANTHER" id="PTHR19317:SF0">
    <property type="entry name" value="PRENYLATED RAB ACCEPTOR PROTEIN 1"/>
    <property type="match status" value="1"/>
</dbReference>
<dbReference type="EMBL" id="JBGBPQ010000002">
    <property type="protein sequence ID" value="KAL1528545.1"/>
    <property type="molecule type" value="Genomic_DNA"/>
</dbReference>
<comment type="caution">
    <text evidence="7">The sequence shown here is derived from an EMBL/GenBank/DDBJ whole genome shotgun (WGS) entry which is preliminary data.</text>
</comment>
<dbReference type="AlphaFoldDB" id="A0AB34K3D0"/>
<evidence type="ECO:0000256" key="6">
    <source>
        <dbReference type="SAM" id="MobiDB-lite"/>
    </source>
</evidence>
<protein>
    <recommendedName>
        <fullName evidence="5">PRA1 family protein</fullName>
    </recommendedName>
</protein>
<dbReference type="Pfam" id="PF03208">
    <property type="entry name" value="PRA1"/>
    <property type="match status" value="1"/>
</dbReference>
<keyword evidence="8" id="KW-1185">Reference proteome</keyword>
<evidence type="ECO:0000256" key="4">
    <source>
        <dbReference type="ARBA" id="ARBA00023136"/>
    </source>
</evidence>
<reference evidence="7 8" key="1">
    <citation type="journal article" date="2024" name="Science">
        <title>Giant polyketide synthase enzymes in the biosynthesis of giant marine polyether toxins.</title>
        <authorList>
            <person name="Fallon T.R."/>
            <person name="Shende V.V."/>
            <person name="Wierzbicki I.H."/>
            <person name="Pendleton A.L."/>
            <person name="Watervoot N.F."/>
            <person name="Auber R.P."/>
            <person name="Gonzalez D.J."/>
            <person name="Wisecaver J.H."/>
            <person name="Moore B.S."/>
        </authorList>
    </citation>
    <scope>NUCLEOTIDE SEQUENCE [LARGE SCALE GENOMIC DNA]</scope>
    <source>
        <strain evidence="7 8">12B1</strain>
    </source>
</reference>
<keyword evidence="2 5" id="KW-0812">Transmembrane</keyword>
<dbReference type="GO" id="GO:0016020">
    <property type="term" value="C:membrane"/>
    <property type="evidence" value="ECO:0007669"/>
    <property type="project" value="UniProtKB-SubCell"/>
</dbReference>
<feature type="transmembrane region" description="Helical" evidence="5">
    <location>
        <begin position="83"/>
        <end position="101"/>
    </location>
</feature>
<evidence type="ECO:0000256" key="1">
    <source>
        <dbReference type="ARBA" id="ARBA00004141"/>
    </source>
</evidence>
<dbReference type="Proteomes" id="UP001515480">
    <property type="component" value="Unassembled WGS sequence"/>
</dbReference>
<dbReference type="InterPro" id="IPR004895">
    <property type="entry name" value="Prenylated_rab_accept_PRA1"/>
</dbReference>
<accession>A0AB34K3D0</accession>
<feature type="transmembrane region" description="Helical" evidence="5">
    <location>
        <begin position="147"/>
        <end position="167"/>
    </location>
</feature>
<keyword evidence="3 5" id="KW-1133">Transmembrane helix</keyword>
<dbReference type="GO" id="GO:0005794">
    <property type="term" value="C:Golgi apparatus"/>
    <property type="evidence" value="ECO:0007669"/>
    <property type="project" value="TreeGrafter"/>
</dbReference>
<evidence type="ECO:0000256" key="2">
    <source>
        <dbReference type="ARBA" id="ARBA00022692"/>
    </source>
</evidence>
<feature type="compositionally biased region" description="Basic and acidic residues" evidence="6">
    <location>
        <begin position="215"/>
        <end position="227"/>
    </location>
</feature>